<evidence type="ECO:0000256" key="4">
    <source>
        <dbReference type="ARBA" id="ARBA00022679"/>
    </source>
</evidence>
<comment type="similarity">
    <text evidence="1">Belongs to the methyltransferase superfamily. PrmA family.</text>
</comment>
<organism evidence="6">
    <name type="scientific">hydrocarbon metagenome</name>
    <dbReference type="NCBI Taxonomy" id="938273"/>
    <lineage>
        <taxon>unclassified sequences</taxon>
        <taxon>metagenomes</taxon>
        <taxon>ecological metagenomes</taxon>
    </lineage>
</organism>
<comment type="caution">
    <text evidence="6">The sequence shown here is derived from an EMBL/GenBank/DDBJ whole genome shotgun (WGS) entry which is preliminary data.</text>
</comment>
<dbReference type="InterPro" id="IPR050078">
    <property type="entry name" value="Ribosomal_L11_MeTrfase_PrmA"/>
</dbReference>
<keyword evidence="4 6" id="KW-0808">Transferase</keyword>
<proteinExistence type="inferred from homology"/>
<sequence>MSDLLRLEICVPGVPPVVGGLVEEALPDPVDPVREGLTAWLAPRLAQGWEETDTPEGAIFRIHLDDNPAGRDLADALAAAWPHLAIRRESVASQDWGAAWKAFFTPIAVGEIFEVLPPWLSHEGHADRTPIIIEPKMAFGTGHHPTTALCLERFGELSGLGRIAPGMRFLDLGTGSGILGIGLCRLGLSGIGLDIDPQAVFCAAENVLANGVAAAMRTAAGSLDCLAPGERFDVVAANILAQPLAAMAPHLAARVAPGGVLILSGILAEQAETVAAAYRRTGLPEPVIRLSGEWAALSWS</sequence>
<evidence type="ECO:0000313" key="6">
    <source>
        <dbReference type="EMBL" id="KUG29111.1"/>
    </source>
</evidence>
<keyword evidence="6" id="KW-0687">Ribonucleoprotein</keyword>
<dbReference type="CDD" id="cd02440">
    <property type="entry name" value="AdoMet_MTases"/>
    <property type="match status" value="1"/>
</dbReference>
<dbReference type="InterPro" id="IPR029063">
    <property type="entry name" value="SAM-dependent_MTases_sf"/>
</dbReference>
<dbReference type="Pfam" id="PF06325">
    <property type="entry name" value="PrmA"/>
    <property type="match status" value="1"/>
</dbReference>
<evidence type="ECO:0000256" key="3">
    <source>
        <dbReference type="ARBA" id="ARBA00022603"/>
    </source>
</evidence>
<evidence type="ECO:0000256" key="5">
    <source>
        <dbReference type="ARBA" id="ARBA00022691"/>
    </source>
</evidence>
<dbReference type="PANTHER" id="PTHR43648">
    <property type="entry name" value="ELECTRON TRANSFER FLAVOPROTEIN BETA SUBUNIT LYSINE METHYLTRANSFERASE"/>
    <property type="match status" value="1"/>
</dbReference>
<dbReference type="EMBL" id="LNQE01000130">
    <property type="protein sequence ID" value="KUG29111.1"/>
    <property type="molecule type" value="Genomic_DNA"/>
</dbReference>
<evidence type="ECO:0000256" key="1">
    <source>
        <dbReference type="ARBA" id="ARBA00009741"/>
    </source>
</evidence>
<dbReference type="SUPFAM" id="SSF53335">
    <property type="entry name" value="S-adenosyl-L-methionine-dependent methyltransferases"/>
    <property type="match status" value="1"/>
</dbReference>
<gene>
    <name evidence="6" type="ORF">ASZ90_001006</name>
</gene>
<dbReference type="AlphaFoldDB" id="A0A0W8G7I8"/>
<accession>A0A0W8G7I8</accession>
<keyword evidence="2" id="KW-0963">Cytoplasm</keyword>
<keyword evidence="5" id="KW-0949">S-adenosyl-L-methionine</keyword>
<dbReference type="GO" id="GO:0032259">
    <property type="term" value="P:methylation"/>
    <property type="evidence" value="ECO:0007669"/>
    <property type="project" value="UniProtKB-KW"/>
</dbReference>
<keyword evidence="6" id="KW-0689">Ribosomal protein</keyword>
<dbReference type="PANTHER" id="PTHR43648:SF1">
    <property type="entry name" value="ELECTRON TRANSFER FLAVOPROTEIN BETA SUBUNIT LYSINE METHYLTRANSFERASE"/>
    <property type="match status" value="1"/>
</dbReference>
<keyword evidence="3 6" id="KW-0489">Methyltransferase</keyword>
<evidence type="ECO:0000256" key="2">
    <source>
        <dbReference type="ARBA" id="ARBA00022490"/>
    </source>
</evidence>
<dbReference type="HAMAP" id="MF_00735">
    <property type="entry name" value="Methyltr_PrmA"/>
    <property type="match status" value="1"/>
</dbReference>
<name>A0A0W8G7I8_9ZZZZ</name>
<dbReference type="Gene3D" id="3.40.50.150">
    <property type="entry name" value="Vaccinia Virus protein VP39"/>
    <property type="match status" value="1"/>
</dbReference>
<protein>
    <submittedName>
        <fullName evidence="6">Ribosomal protein l11 methyltransferase</fullName>
    </submittedName>
</protein>
<dbReference type="GO" id="GO:0005840">
    <property type="term" value="C:ribosome"/>
    <property type="evidence" value="ECO:0007669"/>
    <property type="project" value="UniProtKB-KW"/>
</dbReference>
<dbReference type="GO" id="GO:0008276">
    <property type="term" value="F:protein methyltransferase activity"/>
    <property type="evidence" value="ECO:0007669"/>
    <property type="project" value="InterPro"/>
</dbReference>
<dbReference type="InterPro" id="IPR004498">
    <property type="entry name" value="Ribosomal_PrmA_MeTrfase"/>
</dbReference>
<reference evidence="6" key="1">
    <citation type="journal article" date="2015" name="Proc. Natl. Acad. Sci. U.S.A.">
        <title>Networks of energetic and metabolic interactions define dynamics in microbial communities.</title>
        <authorList>
            <person name="Embree M."/>
            <person name="Liu J.K."/>
            <person name="Al-Bassam M.M."/>
            <person name="Zengler K."/>
        </authorList>
    </citation>
    <scope>NUCLEOTIDE SEQUENCE</scope>
</reference>